<dbReference type="InterPro" id="IPR010620">
    <property type="entry name" value="SBBP_repeat"/>
</dbReference>
<dbReference type="SMART" id="SM00216">
    <property type="entry name" value="VWD"/>
    <property type="match status" value="1"/>
</dbReference>
<dbReference type="AlphaFoldDB" id="A0A1I0IS07"/>
<dbReference type="Proteomes" id="UP000199181">
    <property type="component" value="Unassembled WGS sequence"/>
</dbReference>
<dbReference type="InterPro" id="IPR052918">
    <property type="entry name" value="Motility_Chemotaxis_Reg"/>
</dbReference>
<sequence length="891" mass="94144">MNAQLTTAPLPDWTFQAGTSGTEQAAATAFCGEFIYTVGWTNGALSGQTHAGGMDVFLVKHRAKNGSLVWIEQFGSPMDDYATGVAVHGCSTGSPSIYVTGYTTGTLPGASHTGTNQGGRDIFVRKYDGSKVLKWSRQRGSSKDDLSYAVAVNDTTGDVYVTGYTLGSFVTGTTASSNDVFVARYLPDGAAASAIQFGSSSNKSDIARGIAVDRNGKVYVTGYTNGVFPSQTSVGGIDMFLAKYSANLVTREWIRQMGTPSADYGYGVAASRNASGEIELYAVGQTFGSLSEGGTLGGTTLSNAGDYDAVIFQYSDSGTKKRATLLGTQGRDSVYAIASDGGANLYVVGATTYDLRSDPGAYMGSVDAFLAKYDVNLERKSVHQYGSTSENPSLEDDHATAVVADDDNGVYLAGYTAGNIGTGFNQGGSDLFVMRYADGCSVDPALVAQCRSAIGSGDPHLVTGDRYKYDFQGVGEFILTESIPQAANPFTIQVRQKASGTRVAYYSAVMARFGTARVGVYARATNPLMINGAAVSLAIGDILPLADGTRVLRPTTKRYVVASPQGDRLIVDNQTSSLNVTLILGPSRAGQVRGLLGNYNNVREDDFALRDGTPLTPPLSFTQLYKSTTNFADSWRITQAESLFDYGQGESTATFTNRSLPASTASTSELTPAQHQAAQQTCQTAGVTDPLQLDDCILDVAFTGDPAFATGAAEAQAQQPLAQQVYLGQFEEEPGAEWDTATTSMSPSGDRTFLGEFSNDSAQLTLPALPAHTTVTVTFDLLILQAWDGNGPFGPNSFGLNANGVEVYRTTFSNTSSPQFYPDSTAGTAHPAGTGAFERNSLFYPDGDAVYKMSITFTHTSPQLALQFFAAGLPGITNETWGIDKVVVKVK</sequence>
<dbReference type="Pfam" id="PF00094">
    <property type="entry name" value="VWD"/>
    <property type="match status" value="1"/>
</dbReference>
<dbReference type="PANTHER" id="PTHR35580">
    <property type="entry name" value="CELL SURFACE GLYCOPROTEIN (S-LAYER PROTEIN)-LIKE PROTEIN"/>
    <property type="match status" value="1"/>
</dbReference>
<reference evidence="3" key="1">
    <citation type="submission" date="2016-10" db="EMBL/GenBank/DDBJ databases">
        <authorList>
            <person name="Varghese N."/>
            <person name="Submissions S."/>
        </authorList>
    </citation>
    <scope>NUCLEOTIDE SEQUENCE [LARGE SCALE GENOMIC DNA]</scope>
    <source>
        <strain evidence="3">DSM 16858</strain>
    </source>
</reference>
<feature type="domain" description="VWFD" evidence="1">
    <location>
        <begin position="451"/>
        <end position="643"/>
    </location>
</feature>
<organism evidence="2 3">
    <name type="scientific">Stigmatella erecta</name>
    <dbReference type="NCBI Taxonomy" id="83460"/>
    <lineage>
        <taxon>Bacteria</taxon>
        <taxon>Pseudomonadati</taxon>
        <taxon>Myxococcota</taxon>
        <taxon>Myxococcia</taxon>
        <taxon>Myxococcales</taxon>
        <taxon>Cystobacterineae</taxon>
        <taxon>Archangiaceae</taxon>
        <taxon>Stigmatella</taxon>
    </lineage>
</organism>
<accession>A0A1I0IS07</accession>
<gene>
    <name evidence="2" type="ORF">SAMN05443639_106210</name>
</gene>
<dbReference type="PANTHER" id="PTHR35580:SF1">
    <property type="entry name" value="PHYTASE-LIKE DOMAIN-CONTAINING PROTEIN"/>
    <property type="match status" value="1"/>
</dbReference>
<dbReference type="InterPro" id="IPR001846">
    <property type="entry name" value="VWF_type-D"/>
</dbReference>
<evidence type="ECO:0000313" key="3">
    <source>
        <dbReference type="Proteomes" id="UP000199181"/>
    </source>
</evidence>
<evidence type="ECO:0000313" key="2">
    <source>
        <dbReference type="EMBL" id="SET99297.1"/>
    </source>
</evidence>
<proteinExistence type="predicted"/>
<keyword evidence="3" id="KW-1185">Reference proteome</keyword>
<dbReference type="PROSITE" id="PS51233">
    <property type="entry name" value="VWFD"/>
    <property type="match status" value="1"/>
</dbReference>
<dbReference type="EMBL" id="FOIJ01000006">
    <property type="protein sequence ID" value="SET99297.1"/>
    <property type="molecule type" value="Genomic_DNA"/>
</dbReference>
<dbReference type="Pfam" id="PF06739">
    <property type="entry name" value="SBBP"/>
    <property type="match status" value="1"/>
</dbReference>
<protein>
    <submittedName>
        <fullName evidence="2">Beta-propeller repeat-containing protein</fullName>
    </submittedName>
</protein>
<name>A0A1I0IS07_9BACT</name>
<evidence type="ECO:0000259" key="1">
    <source>
        <dbReference type="PROSITE" id="PS51233"/>
    </source>
</evidence>